<reference evidence="1 2" key="1">
    <citation type="submission" date="2018-04" db="EMBL/GenBank/DDBJ databases">
        <title>Novel Campyloabacter and Helicobacter Species and Strains.</title>
        <authorList>
            <person name="Mannion A.J."/>
            <person name="Shen Z."/>
            <person name="Fox J.G."/>
        </authorList>
    </citation>
    <scope>NUCLEOTIDE SEQUENCE [LARGE SCALE GENOMIC DNA]</scope>
    <source>
        <strain evidence="1 2">ATCC 700242</strain>
    </source>
</reference>
<sequence>MECLFEIKKAQKIKNRKIILGYAPHLIDENSLVFSPLGVACDYQINYEVGSEEGVAMLLAHTLSPGIFNNLKDFDMGYLSAESNVGEEELEEVLNFIANESFCVILTQDFLAHPLGYKILSLLSTSSLLAHYPLFLQDQPLSYCQPLGESNGMIARITQAQSCELRGSSQFALFSKLQHLEKITLKAQDLQTQTTFILDESMKGVIALLKISTPYPHYPYQKIQILK</sequence>
<dbReference type="Proteomes" id="UP000257067">
    <property type="component" value="Unassembled WGS sequence"/>
</dbReference>
<dbReference type="RefSeq" id="WP_104724658.1">
    <property type="nucleotide sequence ID" value="NZ_FZNE01000004.1"/>
</dbReference>
<name>A0A3D8IUQ6_9HELI</name>
<dbReference type="AlphaFoldDB" id="A0A3D8IUQ6"/>
<protein>
    <submittedName>
        <fullName evidence="1">Uncharacterized protein</fullName>
    </submittedName>
</protein>
<proteinExistence type="predicted"/>
<evidence type="ECO:0000313" key="2">
    <source>
        <dbReference type="Proteomes" id="UP000257067"/>
    </source>
</evidence>
<accession>A0A3D8IUQ6</accession>
<comment type="caution">
    <text evidence="1">The sequence shown here is derived from an EMBL/GenBank/DDBJ whole genome shotgun (WGS) entry which is preliminary data.</text>
</comment>
<dbReference type="OrthoDB" id="9816402at2"/>
<evidence type="ECO:0000313" key="1">
    <source>
        <dbReference type="EMBL" id="RDU69019.1"/>
    </source>
</evidence>
<organism evidence="1 2">
    <name type="scientific">Helicobacter cholecystus</name>
    <dbReference type="NCBI Taxonomy" id="45498"/>
    <lineage>
        <taxon>Bacteria</taxon>
        <taxon>Pseudomonadati</taxon>
        <taxon>Campylobacterota</taxon>
        <taxon>Epsilonproteobacteria</taxon>
        <taxon>Campylobacterales</taxon>
        <taxon>Helicobacteraceae</taxon>
        <taxon>Helicobacter</taxon>
    </lineage>
</organism>
<dbReference type="EMBL" id="NXLU01000004">
    <property type="protein sequence ID" value="RDU69019.1"/>
    <property type="molecule type" value="Genomic_DNA"/>
</dbReference>
<gene>
    <name evidence="1" type="ORF">CQA62_04055</name>
</gene>
<keyword evidence="2" id="KW-1185">Reference proteome</keyword>